<evidence type="ECO:0000313" key="3">
    <source>
        <dbReference type="Proteomes" id="UP001345219"/>
    </source>
</evidence>
<dbReference type="Proteomes" id="UP001345219">
    <property type="component" value="Chromosome 20"/>
</dbReference>
<keyword evidence="1" id="KW-0812">Transmembrane</keyword>
<gene>
    <name evidence="2" type="ORF">SAY87_026238</name>
</gene>
<keyword evidence="1" id="KW-1133">Transmembrane helix</keyword>
<feature type="transmembrane region" description="Helical" evidence="1">
    <location>
        <begin position="6"/>
        <end position="25"/>
    </location>
</feature>
<organism evidence="2 3">
    <name type="scientific">Trapa incisa</name>
    <dbReference type="NCBI Taxonomy" id="236973"/>
    <lineage>
        <taxon>Eukaryota</taxon>
        <taxon>Viridiplantae</taxon>
        <taxon>Streptophyta</taxon>
        <taxon>Embryophyta</taxon>
        <taxon>Tracheophyta</taxon>
        <taxon>Spermatophyta</taxon>
        <taxon>Magnoliopsida</taxon>
        <taxon>eudicotyledons</taxon>
        <taxon>Gunneridae</taxon>
        <taxon>Pentapetalae</taxon>
        <taxon>rosids</taxon>
        <taxon>malvids</taxon>
        <taxon>Myrtales</taxon>
        <taxon>Lythraceae</taxon>
        <taxon>Trapa</taxon>
    </lineage>
</organism>
<keyword evidence="1" id="KW-0472">Membrane</keyword>
<dbReference type="EMBL" id="JAXIOK010000020">
    <property type="protein sequence ID" value="KAK4747201.1"/>
    <property type="molecule type" value="Genomic_DNA"/>
</dbReference>
<comment type="caution">
    <text evidence="2">The sequence shown here is derived from an EMBL/GenBank/DDBJ whole genome shotgun (WGS) entry which is preliminary data.</text>
</comment>
<evidence type="ECO:0000256" key="1">
    <source>
        <dbReference type="SAM" id="Phobius"/>
    </source>
</evidence>
<accession>A0AAN7JCW6</accession>
<keyword evidence="3" id="KW-1185">Reference proteome</keyword>
<proteinExistence type="predicted"/>
<name>A0AAN7JCW6_9MYRT</name>
<sequence length="96" mass="10719">MASPAVRVSFHVALAVLVVLVLFYVGRPLCWKITATVHDIRHNKQTLKHGLSQIVYEAKSVGWFHDQSDPCVADDRKVHRDGAAAARRLLHTVNPL</sequence>
<dbReference type="AlphaFoldDB" id="A0AAN7JCW6"/>
<evidence type="ECO:0000313" key="2">
    <source>
        <dbReference type="EMBL" id="KAK4747201.1"/>
    </source>
</evidence>
<reference evidence="2 3" key="1">
    <citation type="journal article" date="2023" name="Hortic Res">
        <title>Pangenome of water caltrop reveals structural variations and asymmetric subgenome divergence after allopolyploidization.</title>
        <authorList>
            <person name="Zhang X."/>
            <person name="Chen Y."/>
            <person name="Wang L."/>
            <person name="Yuan Y."/>
            <person name="Fang M."/>
            <person name="Shi L."/>
            <person name="Lu R."/>
            <person name="Comes H.P."/>
            <person name="Ma Y."/>
            <person name="Chen Y."/>
            <person name="Huang G."/>
            <person name="Zhou Y."/>
            <person name="Zheng Z."/>
            <person name="Qiu Y."/>
        </authorList>
    </citation>
    <scope>NUCLEOTIDE SEQUENCE [LARGE SCALE GENOMIC DNA]</scope>
    <source>
        <tissue evidence="2">Roots</tissue>
    </source>
</reference>
<protein>
    <submittedName>
        <fullName evidence="2">Uncharacterized protein</fullName>
    </submittedName>
</protein>